<proteinExistence type="predicted"/>
<dbReference type="OrthoDB" id="1726119at2759"/>
<evidence type="ECO:0000256" key="2">
    <source>
        <dbReference type="ARBA" id="ARBA00022729"/>
    </source>
</evidence>
<protein>
    <submittedName>
        <fullName evidence="7">HBR417Cp</fullName>
    </submittedName>
</protein>
<dbReference type="GO" id="GO:0051087">
    <property type="term" value="F:protein-folding chaperone binding"/>
    <property type="evidence" value="ECO:0007669"/>
    <property type="project" value="TreeGrafter"/>
</dbReference>
<dbReference type="GO" id="GO:0034975">
    <property type="term" value="P:protein folding in endoplasmic reticulum"/>
    <property type="evidence" value="ECO:0007669"/>
    <property type="project" value="TreeGrafter"/>
</dbReference>
<dbReference type="PANTHER" id="PTHR44140:SF2">
    <property type="entry name" value="LD25575P"/>
    <property type="match status" value="1"/>
</dbReference>
<dbReference type="InterPro" id="IPR036869">
    <property type="entry name" value="J_dom_sf"/>
</dbReference>
<evidence type="ECO:0000313" key="8">
    <source>
        <dbReference type="Proteomes" id="UP000243052"/>
    </source>
</evidence>
<name>A0A109UXG1_9SACH</name>
<dbReference type="InterPro" id="IPR001623">
    <property type="entry name" value="DnaJ_domain"/>
</dbReference>
<keyword evidence="8" id="KW-1185">Reference proteome</keyword>
<dbReference type="SUPFAM" id="SSF46565">
    <property type="entry name" value="Chaperone J-domain"/>
    <property type="match status" value="1"/>
</dbReference>
<evidence type="ECO:0000256" key="5">
    <source>
        <dbReference type="SAM" id="SignalP"/>
    </source>
</evidence>
<dbReference type="PROSITE" id="PS50076">
    <property type="entry name" value="DNAJ_2"/>
    <property type="match status" value="1"/>
</dbReference>
<evidence type="ECO:0000256" key="4">
    <source>
        <dbReference type="SAM" id="MobiDB-lite"/>
    </source>
</evidence>
<dbReference type="InterPro" id="IPR051727">
    <property type="entry name" value="DnaJ_C3_Co-chaperones"/>
</dbReference>
<evidence type="ECO:0000256" key="1">
    <source>
        <dbReference type="ARBA" id="ARBA00004240"/>
    </source>
</evidence>
<accession>A0A109UXG1</accession>
<dbReference type="PANTHER" id="PTHR44140">
    <property type="entry name" value="LD25575P"/>
    <property type="match status" value="1"/>
</dbReference>
<evidence type="ECO:0000313" key="7">
    <source>
        <dbReference type="EMBL" id="AMD19318.1"/>
    </source>
</evidence>
<dbReference type="STRING" id="45286.A0A109UXG1"/>
<dbReference type="CDD" id="cd06257">
    <property type="entry name" value="DnaJ"/>
    <property type="match status" value="1"/>
</dbReference>
<dbReference type="GO" id="GO:0051787">
    <property type="term" value="F:misfolded protein binding"/>
    <property type="evidence" value="ECO:0007669"/>
    <property type="project" value="TreeGrafter"/>
</dbReference>
<dbReference type="Pfam" id="PF00226">
    <property type="entry name" value="DnaJ"/>
    <property type="match status" value="1"/>
</dbReference>
<dbReference type="PRINTS" id="PR00625">
    <property type="entry name" value="JDOMAIN"/>
</dbReference>
<dbReference type="Proteomes" id="UP000243052">
    <property type="component" value="Chromosome ii"/>
</dbReference>
<dbReference type="GeneID" id="28721599"/>
<organism evidence="7 8">
    <name type="scientific">Eremothecium sinecaudum</name>
    <dbReference type="NCBI Taxonomy" id="45286"/>
    <lineage>
        <taxon>Eukaryota</taxon>
        <taxon>Fungi</taxon>
        <taxon>Dikarya</taxon>
        <taxon>Ascomycota</taxon>
        <taxon>Saccharomycotina</taxon>
        <taxon>Saccharomycetes</taxon>
        <taxon>Saccharomycetales</taxon>
        <taxon>Saccharomycetaceae</taxon>
        <taxon>Eremothecium</taxon>
    </lineage>
</organism>
<keyword evidence="3" id="KW-0256">Endoplasmic reticulum</keyword>
<feature type="chain" id="PRO_5007141023" evidence="5">
    <location>
        <begin position="19"/>
        <end position="614"/>
    </location>
</feature>
<evidence type="ECO:0000256" key="3">
    <source>
        <dbReference type="ARBA" id="ARBA00022824"/>
    </source>
</evidence>
<evidence type="ECO:0000259" key="6">
    <source>
        <dbReference type="PROSITE" id="PS50076"/>
    </source>
</evidence>
<dbReference type="GO" id="GO:0005783">
    <property type="term" value="C:endoplasmic reticulum"/>
    <property type="evidence" value="ECO:0007669"/>
    <property type="project" value="UniProtKB-SubCell"/>
</dbReference>
<dbReference type="EMBL" id="CP014242">
    <property type="protein sequence ID" value="AMD19318.1"/>
    <property type="molecule type" value="Genomic_DNA"/>
</dbReference>
<keyword evidence="2 5" id="KW-0732">Signal</keyword>
<dbReference type="AlphaFoldDB" id="A0A109UXG1"/>
<dbReference type="Gene3D" id="1.10.287.110">
    <property type="entry name" value="DnaJ domain"/>
    <property type="match status" value="1"/>
</dbReference>
<feature type="signal peptide" evidence="5">
    <location>
        <begin position="1"/>
        <end position="18"/>
    </location>
</feature>
<feature type="domain" description="J" evidence="6">
    <location>
        <begin position="500"/>
        <end position="570"/>
    </location>
</feature>
<dbReference type="SMART" id="SM00271">
    <property type="entry name" value="DnaJ"/>
    <property type="match status" value="1"/>
</dbReference>
<sequence>MLLAVILWVVAGFVCARGFECDLESVRKLVGEQGADVASVSTFRGLLTRIGECNGEGWDRVKNEVYYKAGVAELSVGHEVKALDLFEKVVSSGCSSFRKLSERRLEELYKKLGQWDHIADEDEDKQAYMSLLSEPSRDGRYDTSQEYQRLLALSPLNRQLRIEYTDVLLNELAESMDLNSAQNIVESYQVLLDKHGSTFSLSERLDLLYQSAGIKWFILSSQPAQQLKKCLNMDMDYKPCRGLMKLWSKWNKNVNVPPAVLSDSEEYCSIESRDWSSISQFMLKDKPLVSARADSKLENNYAVFQNAAEEFVKQFLSKRPLTGTKVAPVVDLDEKTEFQTGLDVMLCLAQDMKPKVISSNYCDKALKEVLTNTEHARITKYMTKFENPEGIKEIIKATMSLYPHLAAHLVNSISQKLIFFERKVRNANTLPHWNLLQEIINELKLNTCDNSFVSSTVRLVKRSFLQKQRRQQQQQQQSYQQHYQQQQQQQQNRVQQTDKDYYKILNVDKSASPKQIRRAYLQLTKKYHPDKQGKLPKDEQAKVQAKMSDINEAYDILADDSKRKEYDEMMSGGGMGGFKNNFGEAFARQYGFNGGGFNFGNWGKRNARAHQHGR</sequence>
<reference evidence="7 8" key="1">
    <citation type="submission" date="2016-01" db="EMBL/GenBank/DDBJ databases">
        <title>Genome sequence of the yeast Holleya sinecauda.</title>
        <authorList>
            <person name="Dietrich F.S."/>
        </authorList>
    </citation>
    <scope>NUCLEOTIDE SEQUENCE [LARGE SCALE GENOMIC DNA]</scope>
    <source>
        <strain evidence="7 8">ATCC 58844</strain>
    </source>
</reference>
<gene>
    <name evidence="7" type="ORF">AW171_hschr21143</name>
</gene>
<comment type="subcellular location">
    <subcellularLocation>
        <location evidence="1">Endoplasmic reticulum</location>
    </subcellularLocation>
</comment>
<feature type="region of interest" description="Disordered" evidence="4">
    <location>
        <begin position="471"/>
        <end position="495"/>
    </location>
</feature>
<dbReference type="RefSeq" id="XP_017986314.1">
    <property type="nucleotide sequence ID" value="XM_018130825.1"/>
</dbReference>